<name>A0A2W5SU09_9BACT</name>
<dbReference type="SUPFAM" id="SSF51735">
    <property type="entry name" value="NAD(P)-binding Rossmann-fold domains"/>
    <property type="match status" value="1"/>
</dbReference>
<accession>A0A2W5SU09</accession>
<dbReference type="PANTHER" id="PTHR12286:SF5">
    <property type="entry name" value="SACCHAROPINE DEHYDROGENASE-LIKE OXIDOREDUCTASE"/>
    <property type="match status" value="1"/>
</dbReference>
<dbReference type="EMBL" id="QFQP01000039">
    <property type="protein sequence ID" value="PZR06272.1"/>
    <property type="molecule type" value="Genomic_DNA"/>
</dbReference>
<dbReference type="Proteomes" id="UP000249061">
    <property type="component" value="Unassembled WGS sequence"/>
</dbReference>
<dbReference type="GO" id="GO:0009247">
    <property type="term" value="P:glycolipid biosynthetic process"/>
    <property type="evidence" value="ECO:0007669"/>
    <property type="project" value="TreeGrafter"/>
</dbReference>
<evidence type="ECO:0000313" key="3">
    <source>
        <dbReference type="EMBL" id="PZR06272.1"/>
    </source>
</evidence>
<evidence type="ECO:0000313" key="4">
    <source>
        <dbReference type="Proteomes" id="UP000249061"/>
    </source>
</evidence>
<dbReference type="PANTHER" id="PTHR12286">
    <property type="entry name" value="SACCHAROPINE DEHYDROGENASE-LIKE OXIDOREDUCTASE"/>
    <property type="match status" value="1"/>
</dbReference>
<dbReference type="Gene3D" id="3.40.50.720">
    <property type="entry name" value="NAD(P)-binding Rossmann-like Domain"/>
    <property type="match status" value="1"/>
</dbReference>
<keyword evidence="1" id="KW-0472">Membrane</keyword>
<dbReference type="Pfam" id="PF03435">
    <property type="entry name" value="Sacchrp_dh_NADP"/>
    <property type="match status" value="1"/>
</dbReference>
<feature type="transmembrane region" description="Helical" evidence="1">
    <location>
        <begin position="271"/>
        <end position="292"/>
    </location>
</feature>
<dbReference type="InterPro" id="IPR036291">
    <property type="entry name" value="NAD(P)-bd_dom_sf"/>
</dbReference>
<proteinExistence type="predicted"/>
<organism evidence="3 4">
    <name type="scientific">Archangium gephyra</name>
    <dbReference type="NCBI Taxonomy" id="48"/>
    <lineage>
        <taxon>Bacteria</taxon>
        <taxon>Pseudomonadati</taxon>
        <taxon>Myxococcota</taxon>
        <taxon>Myxococcia</taxon>
        <taxon>Myxococcales</taxon>
        <taxon>Cystobacterineae</taxon>
        <taxon>Archangiaceae</taxon>
        <taxon>Archangium</taxon>
    </lineage>
</organism>
<evidence type="ECO:0000259" key="2">
    <source>
        <dbReference type="Pfam" id="PF03435"/>
    </source>
</evidence>
<keyword evidence="1" id="KW-1133">Transmembrane helix</keyword>
<keyword evidence="1" id="KW-0812">Transmembrane</keyword>
<sequence>MNRTFDIVLFGATGFTGRLVAEYLARHAPADVRVALAGRNKKKLEGIRSEIGKDWPIEVVDASDAAGLQQLASRTKVVCTTVGPYAKHGLPLVEACAKEGTHYCDLTGETQFMRDSIDRANDTAKKSGARIVHTCGFDSIPSDLGVQALSEVLGPMKRATYVVVTAKGGFSGGTVASLLNGLDEAKADKSRRRILVDPYALSPDRSKEPDLGDERDLTTARFDEFTGQWVAPFVMASINTRVVRRTNALLGYPYGRQFKYAEVIGTKTGPVGAIAAAGVTLGMGALFGGLMFGPTRKFVESMLPKPGEGPDENQRKNGFLKIRMFGESENGTKKSLVITGKGDPGYLLTSLLLGESALCLARDDDKLPKTSGVLTPATAMGKVLRDRLVAAGMTFDVE</sequence>
<dbReference type="AlphaFoldDB" id="A0A2W5SU09"/>
<dbReference type="InterPro" id="IPR005097">
    <property type="entry name" value="Sacchrp_dh_NADP-bd"/>
</dbReference>
<protein>
    <submittedName>
        <fullName evidence="3">Enoyl-ACP reductase</fullName>
    </submittedName>
</protein>
<dbReference type="GO" id="GO:0005886">
    <property type="term" value="C:plasma membrane"/>
    <property type="evidence" value="ECO:0007669"/>
    <property type="project" value="TreeGrafter"/>
</dbReference>
<feature type="domain" description="Saccharopine dehydrogenase NADP binding" evidence="2">
    <location>
        <begin position="7"/>
        <end position="131"/>
    </location>
</feature>
<gene>
    <name evidence="3" type="ORF">DI536_30515</name>
</gene>
<evidence type="ECO:0000256" key="1">
    <source>
        <dbReference type="SAM" id="Phobius"/>
    </source>
</evidence>
<comment type="caution">
    <text evidence="3">The sequence shown here is derived from an EMBL/GenBank/DDBJ whole genome shotgun (WGS) entry which is preliminary data.</text>
</comment>
<reference evidence="3 4" key="1">
    <citation type="submission" date="2017-08" db="EMBL/GenBank/DDBJ databases">
        <title>Infants hospitalized years apart are colonized by the same room-sourced microbial strains.</title>
        <authorList>
            <person name="Brooks B."/>
            <person name="Olm M.R."/>
            <person name="Firek B.A."/>
            <person name="Baker R."/>
            <person name="Thomas B.C."/>
            <person name="Morowitz M.J."/>
            <person name="Banfield J.F."/>
        </authorList>
    </citation>
    <scope>NUCLEOTIDE SEQUENCE [LARGE SCALE GENOMIC DNA]</scope>
    <source>
        <strain evidence="3">S2_003_000_R2_14</strain>
    </source>
</reference>
<dbReference type="InterPro" id="IPR051276">
    <property type="entry name" value="Saccharopine_DH-like_oxidrdct"/>
</dbReference>